<gene>
    <name evidence="1" type="ORF">PMYSY11_1881</name>
</gene>
<proteinExistence type="predicted"/>
<dbReference type="EMBL" id="LR215729">
    <property type="protein sequence ID" value="VEV96927.1"/>
    <property type="molecule type" value="Genomic_DNA"/>
</dbReference>
<evidence type="ECO:0000313" key="1">
    <source>
        <dbReference type="EMBL" id="VEV96927.1"/>
    </source>
</evidence>
<dbReference type="AlphaFoldDB" id="A0A653E2J8"/>
<sequence>MDKPQVNPSWRSTGYNAESFAGSIFRAVAAVQTRCGGFCGVANIARRIAPQGLSILRISLRVRAW</sequence>
<organism evidence="1">
    <name type="scientific">Pseudomonas marincola</name>
    <dbReference type="NCBI Taxonomy" id="437900"/>
    <lineage>
        <taxon>Bacteria</taxon>
        <taxon>Pseudomonadati</taxon>
        <taxon>Pseudomonadota</taxon>
        <taxon>Gammaproteobacteria</taxon>
        <taxon>Pseudomonadales</taxon>
        <taxon>Pseudomonadaceae</taxon>
        <taxon>Pseudomonas</taxon>
    </lineage>
</organism>
<protein>
    <submittedName>
        <fullName evidence="1">Uncharacterized protein</fullName>
    </submittedName>
</protein>
<accession>A0A653E2J8</accession>
<reference evidence="1" key="1">
    <citation type="submission" date="2019-02" db="EMBL/GenBank/DDBJ databases">
        <authorList>
            <consortium name="Genoscope - CEA"/>
            <person name="William W."/>
        </authorList>
    </citation>
    <scope>NUCLEOTIDE SEQUENCE [LARGE SCALE GENOMIC DNA]</scope>
    <source>
        <strain evidence="1">YSy11</strain>
    </source>
</reference>
<name>A0A653E2J8_9PSED</name>